<dbReference type="InterPro" id="IPR003737">
    <property type="entry name" value="GlcNAc_PI_deacetylase-related"/>
</dbReference>
<dbReference type="PANTHER" id="PTHR12993">
    <property type="entry name" value="N-ACETYLGLUCOSAMINYL-PHOSPHATIDYLINOSITOL DE-N-ACETYLASE-RELATED"/>
    <property type="match status" value="1"/>
</dbReference>
<evidence type="ECO:0000313" key="4">
    <source>
        <dbReference type="Proteomes" id="UP000516421"/>
    </source>
</evidence>
<dbReference type="AlphaFoldDB" id="A0A7H2BLI7"/>
<evidence type="ECO:0000313" key="3">
    <source>
        <dbReference type="EMBL" id="QNV40533.1"/>
    </source>
</evidence>
<evidence type="ECO:0000256" key="1">
    <source>
        <dbReference type="ARBA" id="ARBA00022833"/>
    </source>
</evidence>
<accession>A0A7H2BLI7</accession>
<dbReference type="InterPro" id="IPR024078">
    <property type="entry name" value="LmbE-like_dom_sf"/>
</dbReference>
<keyword evidence="2" id="KW-0812">Transmembrane</keyword>
<feature type="transmembrane region" description="Helical" evidence="2">
    <location>
        <begin position="368"/>
        <end position="389"/>
    </location>
</feature>
<dbReference type="SUPFAM" id="SSF102588">
    <property type="entry name" value="LmbE-like"/>
    <property type="match status" value="1"/>
</dbReference>
<gene>
    <name evidence="3" type="ORF">IDM48_03745</name>
</gene>
<dbReference type="Gene3D" id="3.40.50.10320">
    <property type="entry name" value="LmbE-like"/>
    <property type="match status" value="1"/>
</dbReference>
<keyword evidence="2" id="KW-1133">Transmembrane helix</keyword>
<feature type="transmembrane region" description="Helical" evidence="2">
    <location>
        <begin position="335"/>
        <end position="356"/>
    </location>
</feature>
<feature type="transmembrane region" description="Helical" evidence="2">
    <location>
        <begin position="396"/>
        <end position="414"/>
    </location>
</feature>
<keyword evidence="4" id="KW-1185">Reference proteome</keyword>
<dbReference type="GO" id="GO:0016137">
    <property type="term" value="P:glycoside metabolic process"/>
    <property type="evidence" value="ECO:0007669"/>
    <property type="project" value="UniProtKB-ARBA"/>
</dbReference>
<dbReference type="Proteomes" id="UP000516421">
    <property type="component" value="Chromosome"/>
</dbReference>
<dbReference type="EMBL" id="CP061538">
    <property type="protein sequence ID" value="QNV40533.1"/>
    <property type="molecule type" value="Genomic_DNA"/>
</dbReference>
<dbReference type="Pfam" id="PF02585">
    <property type="entry name" value="PIG-L"/>
    <property type="match status" value="1"/>
</dbReference>
<keyword evidence="2" id="KW-0472">Membrane</keyword>
<name>A0A7H2BLI7_9MICC</name>
<sequence>MLVFFQEYLLTSQSAPQQPAVPENQPYYPEQGNFVAAHAVYSLLPAGVDAQNARVLFIHAHPDDESTSTGATMGALAEEGAQVDLLTLTRGEMGEVIPEDLKHLEAAHPGTTDFGAALGEYRAQELAQALVALGVDRHFFLGQDVAAVPGGRKFFRDSGMVWGADGRAAANPDAARDCLTALNLEEEASGIAAVIRARRPHVVVTYDHGGGYGHPDHLRTYEASMKALEMVAGSDAEPLLVWGLEGEADPADTRQQAVIQGSLMRKRAAMQAHRTQIIVVDDETFQYSNLVPQKISARETYRLLQSKVPEHTMELNSLGGNGPLSSRNADIHPSVGNSVLTGIALGLLVGFIGTMYHASIWYINESFYIPWGALLALILVFSAATWNSLRAGRNWAGSLVGIITFLVIALFAFAKPHSILVLVNPAVPVGVAGTMWMLGSLAATIVSNVWVNRLRYRAHR</sequence>
<protein>
    <submittedName>
        <fullName evidence="3">PIG-L family deacetylase</fullName>
    </submittedName>
</protein>
<dbReference type="KEGG" id="rama:IDM48_03745"/>
<feature type="transmembrane region" description="Helical" evidence="2">
    <location>
        <begin position="426"/>
        <end position="451"/>
    </location>
</feature>
<keyword evidence="1" id="KW-0862">Zinc</keyword>
<dbReference type="GO" id="GO:0016811">
    <property type="term" value="F:hydrolase activity, acting on carbon-nitrogen (but not peptide) bonds, in linear amides"/>
    <property type="evidence" value="ECO:0007669"/>
    <property type="project" value="TreeGrafter"/>
</dbReference>
<proteinExistence type="predicted"/>
<reference evidence="3 4" key="1">
    <citation type="submission" date="2020-09" db="EMBL/GenBank/DDBJ databases">
        <title>Investigation of environmental microbe.</title>
        <authorList>
            <person name="Ou Y."/>
            <person name="Kang Q."/>
        </authorList>
    </citation>
    <scope>NUCLEOTIDE SEQUENCE [LARGE SCALE GENOMIC DNA]</scope>
    <source>
        <strain evidence="3 4">KJZ-9</strain>
    </source>
</reference>
<organism evidence="3 4">
    <name type="scientific">Rothia amarae</name>
    <dbReference type="NCBI Taxonomy" id="169480"/>
    <lineage>
        <taxon>Bacteria</taxon>
        <taxon>Bacillati</taxon>
        <taxon>Actinomycetota</taxon>
        <taxon>Actinomycetes</taxon>
        <taxon>Micrococcales</taxon>
        <taxon>Micrococcaceae</taxon>
        <taxon>Rothia</taxon>
    </lineage>
</organism>
<dbReference type="PANTHER" id="PTHR12993:SF26">
    <property type="entry name" value="1D-MYO-INOSITOL 2-ACETAMIDO-2-DEOXY-ALPHA-D-GLUCOPYRANOSIDE DEACETYLASE"/>
    <property type="match status" value="1"/>
</dbReference>
<evidence type="ECO:0000256" key="2">
    <source>
        <dbReference type="SAM" id="Phobius"/>
    </source>
</evidence>